<dbReference type="GO" id="GO:0005737">
    <property type="term" value="C:cytoplasm"/>
    <property type="evidence" value="ECO:0007669"/>
    <property type="project" value="TreeGrafter"/>
</dbReference>
<dbReference type="CDD" id="cd03477">
    <property type="entry name" value="Rieske_YhfW_C"/>
    <property type="match status" value="1"/>
</dbReference>
<dbReference type="Proteomes" id="UP000198876">
    <property type="component" value="Unassembled WGS sequence"/>
</dbReference>
<evidence type="ECO:0000259" key="7">
    <source>
        <dbReference type="PROSITE" id="PS51296"/>
    </source>
</evidence>
<keyword evidence="9" id="KW-1185">Reference proteome</keyword>
<dbReference type="InterPro" id="IPR038010">
    <property type="entry name" value="YhfW_C"/>
</dbReference>
<reference evidence="9" key="1">
    <citation type="submission" date="2016-10" db="EMBL/GenBank/DDBJ databases">
        <authorList>
            <person name="Varghese N."/>
            <person name="Submissions S."/>
        </authorList>
    </citation>
    <scope>NUCLEOTIDE SEQUENCE [LARGE SCALE GENOMIC DNA]</scope>
    <source>
        <strain evidence="9">CGMCC 1.7739</strain>
    </source>
</reference>
<dbReference type="InterPro" id="IPR036188">
    <property type="entry name" value="FAD/NAD-bd_sf"/>
</dbReference>
<dbReference type="Gene3D" id="3.30.9.10">
    <property type="entry name" value="D-Amino Acid Oxidase, subunit A, domain 2"/>
    <property type="match status" value="1"/>
</dbReference>
<dbReference type="PROSITE" id="PS51296">
    <property type="entry name" value="RIESKE"/>
    <property type="match status" value="1"/>
</dbReference>
<sequence length="512" mass="56118">MSDDTNVTNGTEQHPTESVWMSTTDRTSYPPLDGDREVDVAVVGGGITGLTAATKLSEEGKDVAVVESGRIVEGVTGKTTAKLTLQHGLIYDHLRSEFGDTLARQYADANQDAIETVRDRVERYDIDCDFDRTPAYTYTESAEKRSDIADEVEAARALDIPAEFVEETPLPFDVEAAIRVDDQARFHPRKYLLALAEAVEDAGNDVFERTKATDVESGDGNRVVTERGTLTADAVVVATHFPLLDHRLFFSRLYPHRSYVVTIRTDDAPSEGMYYRAEEPGRSLRTKVAGEDDLLIVGGEGHKTGQGDEKERYRRLERYAGEQFEVESMPYRWSTQDFSTPDKVPFVGRLGPTTDGIYVGTGYGGWGMTNGTAAGELLADLALGRSNPYESVFDPTRLSKSSAGKALKENTEVAKEFVGGWAKSLFGSDTVTPPAGESRIVRHDGKPYGLYRDEDGELHAVSAVCTHMDCIVDWNDAEKSWDCPCHGSRFGVDGSVIDGPAVEDLPRPGSDD</sequence>
<evidence type="ECO:0000256" key="1">
    <source>
        <dbReference type="ARBA" id="ARBA00022714"/>
    </source>
</evidence>
<accession>A0A1I2U9G0</accession>
<dbReference type="EMBL" id="FOOQ01000003">
    <property type="protein sequence ID" value="SFG73663.1"/>
    <property type="molecule type" value="Genomic_DNA"/>
</dbReference>
<dbReference type="SUPFAM" id="SSF50022">
    <property type="entry name" value="ISP domain"/>
    <property type="match status" value="1"/>
</dbReference>
<dbReference type="AlphaFoldDB" id="A0A1I2U9G0"/>
<dbReference type="PANTHER" id="PTHR13847:SF274">
    <property type="entry name" value="RIESKE 2FE-2S IRON-SULFUR PROTEIN YHFW-RELATED"/>
    <property type="match status" value="1"/>
</dbReference>
<keyword evidence="4" id="KW-0411">Iron-sulfur</keyword>
<keyword evidence="2" id="KW-0479">Metal-binding</keyword>
<evidence type="ECO:0000256" key="3">
    <source>
        <dbReference type="ARBA" id="ARBA00023004"/>
    </source>
</evidence>
<evidence type="ECO:0000256" key="6">
    <source>
        <dbReference type="SAM" id="MobiDB-lite"/>
    </source>
</evidence>
<dbReference type="GO" id="GO:0046872">
    <property type="term" value="F:metal ion binding"/>
    <property type="evidence" value="ECO:0007669"/>
    <property type="project" value="UniProtKB-KW"/>
</dbReference>
<keyword evidence="1" id="KW-0001">2Fe-2S</keyword>
<feature type="region of interest" description="Disordered" evidence="6">
    <location>
        <begin position="1"/>
        <end position="33"/>
    </location>
</feature>
<dbReference type="GO" id="GO:0051537">
    <property type="term" value="F:2 iron, 2 sulfur cluster binding"/>
    <property type="evidence" value="ECO:0007669"/>
    <property type="project" value="UniProtKB-KW"/>
</dbReference>
<dbReference type="GO" id="GO:0016020">
    <property type="term" value="C:membrane"/>
    <property type="evidence" value="ECO:0007669"/>
    <property type="project" value="InterPro"/>
</dbReference>
<name>A0A1I2U9G0_9EURY</name>
<evidence type="ECO:0000256" key="2">
    <source>
        <dbReference type="ARBA" id="ARBA00022723"/>
    </source>
</evidence>
<dbReference type="Gene3D" id="2.102.10.10">
    <property type="entry name" value="Rieske [2Fe-2S] iron-sulphur domain"/>
    <property type="match status" value="1"/>
</dbReference>
<dbReference type="OrthoDB" id="5623at2157"/>
<keyword evidence="3" id="KW-0408">Iron</keyword>
<evidence type="ECO:0000313" key="8">
    <source>
        <dbReference type="EMBL" id="SFG73663.1"/>
    </source>
</evidence>
<dbReference type="InterPro" id="IPR017941">
    <property type="entry name" value="Rieske_2Fe-2S"/>
</dbReference>
<evidence type="ECO:0000256" key="5">
    <source>
        <dbReference type="ARBA" id="ARBA00023157"/>
    </source>
</evidence>
<dbReference type="PRINTS" id="PR00162">
    <property type="entry name" value="RIESKE"/>
</dbReference>
<dbReference type="InterPro" id="IPR006076">
    <property type="entry name" value="FAD-dep_OxRdtase"/>
</dbReference>
<organism evidence="8 9">
    <name type="scientific">Halopelagius inordinatus</name>
    <dbReference type="NCBI Taxonomy" id="553467"/>
    <lineage>
        <taxon>Archaea</taxon>
        <taxon>Methanobacteriati</taxon>
        <taxon>Methanobacteriota</taxon>
        <taxon>Stenosarchaea group</taxon>
        <taxon>Halobacteria</taxon>
        <taxon>Halobacteriales</taxon>
        <taxon>Haloferacaceae</taxon>
    </lineage>
</organism>
<dbReference type="InterPro" id="IPR036922">
    <property type="entry name" value="Rieske_2Fe-2S_sf"/>
</dbReference>
<dbReference type="SUPFAM" id="SSF51905">
    <property type="entry name" value="FAD/NAD(P)-binding domain"/>
    <property type="match status" value="1"/>
</dbReference>
<dbReference type="STRING" id="553467.SAMN04488063_2832"/>
<feature type="domain" description="Rieske" evidence="7">
    <location>
        <begin position="432"/>
        <end position="512"/>
    </location>
</feature>
<dbReference type="Pfam" id="PF00355">
    <property type="entry name" value="Rieske"/>
    <property type="match status" value="1"/>
</dbReference>
<dbReference type="RefSeq" id="WP_092893214.1">
    <property type="nucleotide sequence ID" value="NZ_FOOQ01000003.1"/>
</dbReference>
<gene>
    <name evidence="8" type="ORF">SAMN04488063_2832</name>
</gene>
<keyword evidence="5" id="KW-1015">Disulfide bond</keyword>
<dbReference type="Pfam" id="PF01266">
    <property type="entry name" value="DAO"/>
    <property type="match status" value="1"/>
</dbReference>
<evidence type="ECO:0000313" key="9">
    <source>
        <dbReference type="Proteomes" id="UP000198876"/>
    </source>
</evidence>
<dbReference type="InterPro" id="IPR005805">
    <property type="entry name" value="Rieske_Fe-S_prot_C"/>
</dbReference>
<evidence type="ECO:0000256" key="4">
    <source>
        <dbReference type="ARBA" id="ARBA00023014"/>
    </source>
</evidence>
<dbReference type="Gene3D" id="3.50.50.60">
    <property type="entry name" value="FAD/NAD(P)-binding domain"/>
    <property type="match status" value="1"/>
</dbReference>
<protein>
    <submittedName>
        <fullName evidence="8">Glycine/D-amino acid oxidase</fullName>
    </submittedName>
</protein>
<proteinExistence type="predicted"/>
<feature type="compositionally biased region" description="Polar residues" evidence="6">
    <location>
        <begin position="1"/>
        <end position="13"/>
    </location>
</feature>
<dbReference type="PANTHER" id="PTHR13847">
    <property type="entry name" value="SARCOSINE DEHYDROGENASE-RELATED"/>
    <property type="match status" value="1"/>
</dbReference>